<feature type="region of interest" description="Disordered" evidence="1">
    <location>
        <begin position="788"/>
        <end position="816"/>
    </location>
</feature>
<feature type="compositionally biased region" description="Basic and acidic residues" evidence="1">
    <location>
        <begin position="1068"/>
        <end position="1078"/>
    </location>
</feature>
<evidence type="ECO:0000256" key="2">
    <source>
        <dbReference type="SAM" id="Phobius"/>
    </source>
</evidence>
<dbReference type="STRING" id="1330018.A0A167N5D3"/>
<feature type="compositionally biased region" description="Low complexity" evidence="1">
    <location>
        <begin position="226"/>
        <end position="240"/>
    </location>
</feature>
<feature type="compositionally biased region" description="Low complexity" evidence="1">
    <location>
        <begin position="950"/>
        <end position="963"/>
    </location>
</feature>
<reference evidence="3 4" key="1">
    <citation type="journal article" date="2016" name="Mol. Biol. Evol.">
        <title>Comparative Genomics of Early-Diverging Mushroom-Forming Fungi Provides Insights into the Origins of Lignocellulose Decay Capabilities.</title>
        <authorList>
            <person name="Nagy L.G."/>
            <person name="Riley R."/>
            <person name="Tritt A."/>
            <person name="Adam C."/>
            <person name="Daum C."/>
            <person name="Floudas D."/>
            <person name="Sun H."/>
            <person name="Yadav J.S."/>
            <person name="Pangilinan J."/>
            <person name="Larsson K.H."/>
            <person name="Matsuura K."/>
            <person name="Barry K."/>
            <person name="Labutti K."/>
            <person name="Kuo R."/>
            <person name="Ohm R.A."/>
            <person name="Bhattacharya S.S."/>
            <person name="Shirouzu T."/>
            <person name="Yoshinaga Y."/>
            <person name="Martin F.M."/>
            <person name="Grigoriev I.V."/>
            <person name="Hibbett D.S."/>
        </authorList>
    </citation>
    <scope>NUCLEOTIDE SEQUENCE [LARGE SCALE GENOMIC DNA]</scope>
    <source>
        <strain evidence="3 4">TUFC12733</strain>
    </source>
</reference>
<feature type="compositionally biased region" description="Low complexity" evidence="1">
    <location>
        <begin position="1038"/>
        <end position="1049"/>
    </location>
</feature>
<feature type="compositionally biased region" description="Polar residues" evidence="1">
    <location>
        <begin position="1210"/>
        <end position="1239"/>
    </location>
</feature>
<feature type="transmembrane region" description="Helical" evidence="2">
    <location>
        <begin position="601"/>
        <end position="622"/>
    </location>
</feature>
<feature type="compositionally biased region" description="Low complexity" evidence="1">
    <location>
        <begin position="40"/>
        <end position="57"/>
    </location>
</feature>
<feature type="transmembrane region" description="Helical" evidence="2">
    <location>
        <begin position="479"/>
        <end position="499"/>
    </location>
</feature>
<feature type="compositionally biased region" description="Low complexity" evidence="1">
    <location>
        <begin position="898"/>
        <end position="908"/>
    </location>
</feature>
<keyword evidence="2" id="KW-1133">Transmembrane helix</keyword>
<evidence type="ECO:0000313" key="4">
    <source>
        <dbReference type="Proteomes" id="UP000076738"/>
    </source>
</evidence>
<feature type="transmembrane region" description="Helical" evidence="2">
    <location>
        <begin position="436"/>
        <end position="458"/>
    </location>
</feature>
<feature type="region of interest" description="Disordered" evidence="1">
    <location>
        <begin position="183"/>
        <end position="364"/>
    </location>
</feature>
<feature type="compositionally biased region" description="Low complexity" evidence="1">
    <location>
        <begin position="10"/>
        <end position="20"/>
    </location>
</feature>
<feature type="region of interest" description="Disordered" evidence="1">
    <location>
        <begin position="898"/>
        <end position="1329"/>
    </location>
</feature>
<feature type="compositionally biased region" description="Basic and acidic residues" evidence="1">
    <location>
        <begin position="285"/>
        <end position="296"/>
    </location>
</feature>
<feature type="region of interest" description="Disordered" evidence="1">
    <location>
        <begin position="1"/>
        <end position="170"/>
    </location>
</feature>
<proteinExistence type="predicted"/>
<feature type="region of interest" description="Disordered" evidence="1">
    <location>
        <begin position="856"/>
        <end position="878"/>
    </location>
</feature>
<keyword evidence="2" id="KW-0812">Transmembrane</keyword>
<name>A0A167N5D3_CALVF</name>
<evidence type="ECO:0000256" key="1">
    <source>
        <dbReference type="SAM" id="MobiDB-lite"/>
    </source>
</evidence>
<feature type="region of interest" description="Disordered" evidence="1">
    <location>
        <begin position="685"/>
        <end position="709"/>
    </location>
</feature>
<dbReference type="OrthoDB" id="2575061at2759"/>
<evidence type="ECO:0008006" key="5">
    <source>
        <dbReference type="Google" id="ProtNLM"/>
    </source>
</evidence>
<feature type="compositionally biased region" description="Pro residues" evidence="1">
    <location>
        <begin position="21"/>
        <end position="39"/>
    </location>
</feature>
<feature type="compositionally biased region" description="Basic and acidic residues" evidence="1">
    <location>
        <begin position="204"/>
        <end position="218"/>
    </location>
</feature>
<feature type="transmembrane region" description="Helical" evidence="2">
    <location>
        <begin position="400"/>
        <end position="424"/>
    </location>
</feature>
<accession>A0A167N5D3</accession>
<organism evidence="3 4">
    <name type="scientific">Calocera viscosa (strain TUFC12733)</name>
    <dbReference type="NCBI Taxonomy" id="1330018"/>
    <lineage>
        <taxon>Eukaryota</taxon>
        <taxon>Fungi</taxon>
        <taxon>Dikarya</taxon>
        <taxon>Basidiomycota</taxon>
        <taxon>Agaricomycotina</taxon>
        <taxon>Dacrymycetes</taxon>
        <taxon>Dacrymycetales</taxon>
        <taxon>Dacrymycetaceae</taxon>
        <taxon>Calocera</taxon>
    </lineage>
</organism>
<keyword evidence="4" id="KW-1185">Reference proteome</keyword>
<protein>
    <recommendedName>
        <fullName evidence="5">Proteophosphoglycan ppg4</fullName>
    </recommendedName>
</protein>
<feature type="compositionally biased region" description="Low complexity" evidence="1">
    <location>
        <begin position="972"/>
        <end position="982"/>
    </location>
</feature>
<keyword evidence="2" id="KW-0472">Membrane</keyword>
<feature type="transmembrane region" description="Helical" evidence="2">
    <location>
        <begin position="539"/>
        <end position="560"/>
    </location>
</feature>
<sequence>MPTHTHHPHSSSLSSTTSLPPTAPLLPTPAPTHPSPAPSPRTRALQSADLNLDLPPGLGLGLGITPPPSLPRAGPSHSRTHSRRTSGPSQPHSRHTSDSHGHGTGAGPNGWNLTQTTTIESTASYPSWLPSRPVGPVPEGWATRESVLPPQPPLPAATARHPSTSGFYAAPGQDMADLLRAEDPQPRKRDSAPAPGLLLPWETPESKRMGRVADREQTIRLSGGLPSASFTASTSTATPARVREGKGKEREREGEQEKGERQATPRRVQVVPQLPIEPPPPARTSLEREQRGDRRISFPVVPATARDSHAAPGSRRQSHRQSQVHPIPQPQFGQQYLAVPRPSSSGSQVAYHPPSPSAATESSLAPLARPVPSYKHPLFRPALLLDPTFLAKLHYRLLPFLAFAHLPAQVFLDINALYILVLAARFPAAADSGRPWALATAAYALCVFLQLVVVFLLYEILYSFYRRWRPSRPPITPIYLSRPASTLVSLFSFEHYSFINQVRRSAWRSRSPRGPGGWRDGCAETCYLYAQNGWTVCTLLPRGALAVALLLAFWLPSAQAQAFASPPQAQDGLYFSPLGALTTYSKVLLAINAGWAAWRTLILLLSWLGLWALSGLACAGLCGPRNKWEETRWGEKDPLPYWGERDLDALRWGWRERTRERVREAWEFCLVDRAGRRVSQLEDAGVEEARRREGPRMSLEDPSPEPEMVQREKRSSELSRIMQNFLAPPLAPPPSTVDPASAVQSPRLVGPGVFAQGSSGPSSGGQTVLPTPALAGAPFVLAQTRQARQEMRGLPKIQSPQRAELHRAESRQSVAPDLGEAELAARVQQILLDWVDPEEDDALAQALLGYAPLEARRRGSAEEHEKSLSREEQRKREREAIASAHGVLVPIEVVTMAQQAAAEEQQQGEPEEGAGERRSYPPEEGRSASMSSLGTPLHPAQSAFARYRRGSQSQSAASGSAAAPPTHSRGNSQSISVSASVSPTAGHAHTDSTGSQALSDPGVPMLATRFNPSLPVIPPPPHAHHPPSQTSRRRRAEASSGESSPASVADVFVRRPAGEAIGAPGIIREQEGQEHDTGAEGDEEEVSPEEKDSVGEGPSRATSVGRLMRPGRSLRSGSVSTGSSSPPGRSQAEPEPSSSNGVPNRQHRASEGGASHYSDARSHALSASSSPEGSGGSPSEEDEEPIVDRTFGRQSDWTSQLEAEDAPRSVRSTASTRPSVLRTQSRQGSVDSGSPNLTIRRSLPAGSLSSTLPTPIPIRSPPSSHLRPQPSGETISAGSARPGLSSSANESFVTAPIMASDSEPPPVPSYGRWLSRVRPEGEGLGGNPM</sequence>
<feature type="compositionally biased region" description="Basic and acidic residues" evidence="1">
    <location>
        <begin position="914"/>
        <end position="926"/>
    </location>
</feature>
<gene>
    <name evidence="3" type="ORF">CALVIDRAFT_86393</name>
</gene>
<feature type="compositionally biased region" description="Basic and acidic residues" evidence="1">
    <location>
        <begin position="687"/>
        <end position="699"/>
    </location>
</feature>
<dbReference type="EMBL" id="KV417280">
    <property type="protein sequence ID" value="KZO97363.1"/>
    <property type="molecule type" value="Genomic_DNA"/>
</dbReference>
<dbReference type="Proteomes" id="UP000076738">
    <property type="component" value="Unassembled WGS sequence"/>
</dbReference>
<feature type="compositionally biased region" description="Basic and acidic residues" evidence="1">
    <location>
        <begin position="241"/>
        <end position="263"/>
    </location>
</feature>
<feature type="compositionally biased region" description="Low complexity" evidence="1">
    <location>
        <begin position="1111"/>
        <end position="1130"/>
    </location>
</feature>
<evidence type="ECO:0000313" key="3">
    <source>
        <dbReference type="EMBL" id="KZO97363.1"/>
    </source>
</evidence>
<feature type="compositionally biased region" description="Polar residues" evidence="1">
    <location>
        <begin position="1192"/>
        <end position="1201"/>
    </location>
</feature>
<feature type="transmembrane region" description="Helical" evidence="2">
    <location>
        <begin position="572"/>
        <end position="595"/>
    </location>
</feature>
<feature type="region of interest" description="Disordered" evidence="1">
    <location>
        <begin position="752"/>
        <end position="771"/>
    </location>
</feature>
<feature type="compositionally biased region" description="Polar residues" evidence="1">
    <location>
        <begin position="111"/>
        <end position="125"/>
    </location>
</feature>